<dbReference type="Proteomes" id="UP000032304">
    <property type="component" value="Chromosome 6"/>
</dbReference>
<gene>
    <name evidence="9" type="ORF">B456_006G038300</name>
</gene>
<dbReference type="AlphaFoldDB" id="A0A0D2NLF8"/>
<evidence type="ECO:0000256" key="4">
    <source>
        <dbReference type="ARBA" id="ARBA00022729"/>
    </source>
</evidence>
<keyword evidence="4 8" id="KW-0732">Signal</keyword>
<sequence>MVKLDISINFCVFMLLIYLLEIGYGDVIEVPPLNINQQDLLKHLSLRDIKIDFPALYVFGDSFVDNGNNKVILGNEDAIGGGYFPFGIDFDGKSTGRVTNGRIGVDFIATVGGLPYPPPIMGMSKIDRKTISTGVNYASGSSGLLPQNGHVLHKNVINFFQQVDLFENSTMKDLKGTFDNPKRLKKYLSKSLFFIHHASNDLGVTFEVEMKKKYSIDTYAKLLIKELSKQLQRLYTLGARKFFVSNVSPLGCSPYIINTIIHSGPCVEEINKRVSLYNDLLPDLLEKLQSSLSGSKFVHGDIYKVFQDVFESPESYGFKDVNSSCCIDKNGTRIQVCAPNIDPCEDRKTRVFFDPFHPSEAMHFLWARRFLKDSSICSPINLIQLMQA</sequence>
<dbReference type="InterPro" id="IPR035669">
    <property type="entry name" value="SGNH_plant_lipase-like"/>
</dbReference>
<name>A0A0D2NLF8_GOSRA</name>
<dbReference type="EMBL" id="CM001745">
    <property type="protein sequence ID" value="KJB33912.1"/>
    <property type="molecule type" value="Genomic_DNA"/>
</dbReference>
<feature type="chain" id="PRO_5002265500" description="GDSL esterase/lipase 7-like" evidence="8">
    <location>
        <begin position="26"/>
        <end position="388"/>
    </location>
</feature>
<keyword evidence="10" id="KW-1185">Reference proteome</keyword>
<dbReference type="GO" id="GO:0005576">
    <property type="term" value="C:extracellular region"/>
    <property type="evidence" value="ECO:0007669"/>
    <property type="project" value="UniProtKB-SubCell"/>
</dbReference>
<keyword evidence="3" id="KW-0964">Secreted</keyword>
<accession>A0A0D2NLF8</accession>
<organism evidence="9 10">
    <name type="scientific">Gossypium raimondii</name>
    <name type="common">Peruvian cotton</name>
    <name type="synonym">Gossypium klotzschianum subsp. raimondii</name>
    <dbReference type="NCBI Taxonomy" id="29730"/>
    <lineage>
        <taxon>Eukaryota</taxon>
        <taxon>Viridiplantae</taxon>
        <taxon>Streptophyta</taxon>
        <taxon>Embryophyta</taxon>
        <taxon>Tracheophyta</taxon>
        <taxon>Spermatophyta</taxon>
        <taxon>Magnoliopsida</taxon>
        <taxon>eudicotyledons</taxon>
        <taxon>Gunneridae</taxon>
        <taxon>Pentapetalae</taxon>
        <taxon>rosids</taxon>
        <taxon>malvids</taxon>
        <taxon>Malvales</taxon>
        <taxon>Malvaceae</taxon>
        <taxon>Malvoideae</taxon>
        <taxon>Gossypium</taxon>
    </lineage>
</organism>
<dbReference type="CDD" id="cd01837">
    <property type="entry name" value="SGNH_plant_lipase_like"/>
    <property type="match status" value="1"/>
</dbReference>
<keyword evidence="5" id="KW-0378">Hydrolase</keyword>
<evidence type="ECO:0000256" key="7">
    <source>
        <dbReference type="ARBA" id="ARBA00023098"/>
    </source>
</evidence>
<evidence type="ECO:0000256" key="6">
    <source>
        <dbReference type="ARBA" id="ARBA00022963"/>
    </source>
</evidence>
<dbReference type="Gramene" id="KJB33912">
    <property type="protein sequence ID" value="KJB33912"/>
    <property type="gene ID" value="B456_006G038300"/>
</dbReference>
<dbReference type="Pfam" id="PF00657">
    <property type="entry name" value="Lipase_GDSL"/>
    <property type="match status" value="1"/>
</dbReference>
<dbReference type="PANTHER" id="PTHR45650:SF24">
    <property type="entry name" value="GDSL ESTERASE_LIPASE 7-LIKE"/>
    <property type="match status" value="1"/>
</dbReference>
<feature type="signal peptide" evidence="8">
    <location>
        <begin position="1"/>
        <end position="25"/>
    </location>
</feature>
<dbReference type="InterPro" id="IPR051238">
    <property type="entry name" value="GDSL_esterase/lipase"/>
</dbReference>
<reference evidence="9 10" key="1">
    <citation type="journal article" date="2012" name="Nature">
        <title>Repeated polyploidization of Gossypium genomes and the evolution of spinnable cotton fibres.</title>
        <authorList>
            <person name="Paterson A.H."/>
            <person name="Wendel J.F."/>
            <person name="Gundlach H."/>
            <person name="Guo H."/>
            <person name="Jenkins J."/>
            <person name="Jin D."/>
            <person name="Llewellyn D."/>
            <person name="Showmaker K.C."/>
            <person name="Shu S."/>
            <person name="Udall J."/>
            <person name="Yoo M.J."/>
            <person name="Byers R."/>
            <person name="Chen W."/>
            <person name="Doron-Faigenboim A."/>
            <person name="Duke M.V."/>
            <person name="Gong L."/>
            <person name="Grimwood J."/>
            <person name="Grover C."/>
            <person name="Grupp K."/>
            <person name="Hu G."/>
            <person name="Lee T.H."/>
            <person name="Li J."/>
            <person name="Lin L."/>
            <person name="Liu T."/>
            <person name="Marler B.S."/>
            <person name="Page J.T."/>
            <person name="Roberts A.W."/>
            <person name="Romanel E."/>
            <person name="Sanders W.S."/>
            <person name="Szadkowski E."/>
            <person name="Tan X."/>
            <person name="Tang H."/>
            <person name="Xu C."/>
            <person name="Wang J."/>
            <person name="Wang Z."/>
            <person name="Zhang D."/>
            <person name="Zhang L."/>
            <person name="Ashrafi H."/>
            <person name="Bedon F."/>
            <person name="Bowers J.E."/>
            <person name="Brubaker C.L."/>
            <person name="Chee P.W."/>
            <person name="Das S."/>
            <person name="Gingle A.R."/>
            <person name="Haigler C.H."/>
            <person name="Harker D."/>
            <person name="Hoffmann L.V."/>
            <person name="Hovav R."/>
            <person name="Jones D.C."/>
            <person name="Lemke C."/>
            <person name="Mansoor S."/>
            <person name="ur Rahman M."/>
            <person name="Rainville L.N."/>
            <person name="Rambani A."/>
            <person name="Reddy U.K."/>
            <person name="Rong J.K."/>
            <person name="Saranga Y."/>
            <person name="Scheffler B.E."/>
            <person name="Scheffler J.A."/>
            <person name="Stelly D.M."/>
            <person name="Triplett B.A."/>
            <person name="Van Deynze A."/>
            <person name="Vaslin M.F."/>
            <person name="Waghmare V.N."/>
            <person name="Walford S.A."/>
            <person name="Wright R.J."/>
            <person name="Zaki E.A."/>
            <person name="Zhang T."/>
            <person name="Dennis E.S."/>
            <person name="Mayer K.F."/>
            <person name="Peterson D.G."/>
            <person name="Rokhsar D.S."/>
            <person name="Wang X."/>
            <person name="Schmutz J."/>
        </authorList>
    </citation>
    <scope>NUCLEOTIDE SEQUENCE [LARGE SCALE GENOMIC DNA]</scope>
</reference>
<proteinExistence type="inferred from homology"/>
<dbReference type="STRING" id="29730.A0A0D2NLF8"/>
<evidence type="ECO:0000256" key="5">
    <source>
        <dbReference type="ARBA" id="ARBA00022801"/>
    </source>
</evidence>
<keyword evidence="6" id="KW-0442">Lipid degradation</keyword>
<evidence type="ECO:0008006" key="11">
    <source>
        <dbReference type="Google" id="ProtNLM"/>
    </source>
</evidence>
<dbReference type="eggNOG" id="ENOG502SIKN">
    <property type="taxonomic scope" value="Eukaryota"/>
</dbReference>
<evidence type="ECO:0000313" key="9">
    <source>
        <dbReference type="EMBL" id="KJB33912.1"/>
    </source>
</evidence>
<evidence type="ECO:0000313" key="10">
    <source>
        <dbReference type="Proteomes" id="UP000032304"/>
    </source>
</evidence>
<dbReference type="InterPro" id="IPR001087">
    <property type="entry name" value="GDSL"/>
</dbReference>
<dbReference type="OrthoDB" id="1530612at2759"/>
<protein>
    <recommendedName>
        <fullName evidence="11">GDSL esterase/lipase 7-like</fullName>
    </recommendedName>
</protein>
<dbReference type="KEGG" id="gra:105797840"/>
<dbReference type="OMA" id="FHERSIC"/>
<dbReference type="Gene3D" id="3.40.50.1110">
    <property type="entry name" value="SGNH hydrolase"/>
    <property type="match status" value="1"/>
</dbReference>
<evidence type="ECO:0000256" key="3">
    <source>
        <dbReference type="ARBA" id="ARBA00022525"/>
    </source>
</evidence>
<comment type="subcellular location">
    <subcellularLocation>
        <location evidence="1">Secreted</location>
    </subcellularLocation>
</comment>
<dbReference type="GO" id="GO:0016042">
    <property type="term" value="P:lipid catabolic process"/>
    <property type="evidence" value="ECO:0007669"/>
    <property type="project" value="UniProtKB-KW"/>
</dbReference>
<dbReference type="PANTHER" id="PTHR45650">
    <property type="entry name" value="GDSL-LIKE LIPASE/ACYLHYDROLASE-RELATED"/>
    <property type="match status" value="1"/>
</dbReference>
<dbReference type="InterPro" id="IPR036514">
    <property type="entry name" value="SGNH_hydro_sf"/>
</dbReference>
<evidence type="ECO:0000256" key="8">
    <source>
        <dbReference type="SAM" id="SignalP"/>
    </source>
</evidence>
<dbReference type="SUPFAM" id="SSF52266">
    <property type="entry name" value="SGNH hydrolase"/>
    <property type="match status" value="1"/>
</dbReference>
<dbReference type="GO" id="GO:0016788">
    <property type="term" value="F:hydrolase activity, acting on ester bonds"/>
    <property type="evidence" value="ECO:0007669"/>
    <property type="project" value="InterPro"/>
</dbReference>
<evidence type="ECO:0000256" key="2">
    <source>
        <dbReference type="ARBA" id="ARBA00008668"/>
    </source>
</evidence>
<comment type="similarity">
    <text evidence="2">Belongs to the 'GDSL' lipolytic enzyme family.</text>
</comment>
<evidence type="ECO:0000256" key="1">
    <source>
        <dbReference type="ARBA" id="ARBA00004613"/>
    </source>
</evidence>
<keyword evidence="7" id="KW-0443">Lipid metabolism</keyword>